<dbReference type="InterPro" id="IPR029055">
    <property type="entry name" value="Ntn_hydrolases_N"/>
</dbReference>
<dbReference type="PANTHER" id="PTHR43881">
    <property type="entry name" value="GAMMA-GLUTAMYLTRANSPEPTIDASE (AFU_ORTHOLOGUE AFUA_4G13580)"/>
    <property type="match status" value="1"/>
</dbReference>
<dbReference type="GO" id="GO:0103068">
    <property type="term" value="F:leukotriene C4 gamma-glutamyl transferase activity"/>
    <property type="evidence" value="ECO:0007669"/>
    <property type="project" value="UniProtKB-EC"/>
</dbReference>
<dbReference type="OrthoDB" id="9781342at2"/>
<evidence type="ECO:0000313" key="2">
    <source>
        <dbReference type="Proteomes" id="UP000017819"/>
    </source>
</evidence>
<protein>
    <submittedName>
        <fullName evidence="1">Gamma-glutamyltranspeptidase</fullName>
        <ecNumber evidence="1">2.3.2.2</ecNumber>
    </submittedName>
</protein>
<dbReference type="InterPro" id="IPR043137">
    <property type="entry name" value="GGT_ssub_C"/>
</dbReference>
<dbReference type="eggNOG" id="COG0405">
    <property type="taxonomic scope" value="Bacteria"/>
</dbReference>
<name>V4R643_9HYPH</name>
<proteinExistence type="predicted"/>
<reference evidence="1 2" key="1">
    <citation type="journal article" date="2014" name="Genome Announc.">
        <title>Draft Genome Sequence of Lutibaculum baratangense Strain AMV1T, Isolated from a Mud Volcano in Andamans, India.</title>
        <authorList>
            <person name="Singh A."/>
            <person name="Sreenivas A."/>
            <person name="Sathyanarayana Reddy G."/>
            <person name="Pinnaka A.K."/>
            <person name="Shivaji S."/>
        </authorList>
    </citation>
    <scope>NUCLEOTIDE SEQUENCE [LARGE SCALE GENOMIC DNA]</scope>
    <source>
        <strain evidence="1 2">AMV1</strain>
    </source>
</reference>
<keyword evidence="2" id="KW-1185">Reference proteome</keyword>
<dbReference type="RefSeq" id="WP_023430239.1">
    <property type="nucleotide sequence ID" value="NZ_AWXZ01000005.1"/>
</dbReference>
<gene>
    <name evidence="1" type="ORF">N177_0081</name>
</gene>
<dbReference type="Gene3D" id="3.60.20.40">
    <property type="match status" value="1"/>
</dbReference>
<sequence>MSAPHRARIIGRKHMAAAGHYLAAQAAFQALEAGGNAVDAGVAGGIALGVLQSEYVSFGGVAPIMIRMAETGEVVTLSGLGHWPALTDVEHFRRNGGRIPKGILRTVVPAAPDAWITALERFGTMSYGEVALAARRFAREGFAVPSLMTDIIAAHAEEYASWETSAPIFLPGGKPPQPGDLFVQSDLADTIDHMIAEEAAAAARGGRLAGLQAARDAFYRGDIARTIVAYHETNGGWLRMDDLANFRVEQETARRVSFRGMEVHSCGAWCQGPVLAQTLGMLDGQDLVSLGHNSSAYIHRIVETLKLAYADRHAYFGDPNFVDVPLDELLSPAYMSDRAKLVDTARAAPGMPEPGLPRDFAAPAPHAARPEDAVSELDTSYVCTVDAAGNAFSATPSDGSAAAPVIPGLGFVPSNRGMQSWVEADAPAVLGPGRRPRLTPSPAMAVKPGEWVMPFGSPGNDVQPQAMLQTFLNIHLWGMAPQQAVDEPRFATFSYPRSSEPHSYDPGLLRVEARIGPDTQEELRALGHDVREWPEWEYAAGAVCTIVANERTGMREGASDQRRPTAVAGW</sequence>
<dbReference type="AlphaFoldDB" id="V4R643"/>
<dbReference type="Gene3D" id="1.10.246.130">
    <property type="match status" value="1"/>
</dbReference>
<organism evidence="1 2">
    <name type="scientific">Lutibaculum baratangense AMV1</name>
    <dbReference type="NCBI Taxonomy" id="631454"/>
    <lineage>
        <taxon>Bacteria</taxon>
        <taxon>Pseudomonadati</taxon>
        <taxon>Pseudomonadota</taxon>
        <taxon>Alphaproteobacteria</taxon>
        <taxon>Hyphomicrobiales</taxon>
        <taxon>Tepidamorphaceae</taxon>
        <taxon>Lutibaculum</taxon>
    </lineage>
</organism>
<dbReference type="PRINTS" id="PR01210">
    <property type="entry name" value="GGTRANSPTASE"/>
</dbReference>
<keyword evidence="1" id="KW-0808">Transferase</keyword>
<dbReference type="Pfam" id="PF01019">
    <property type="entry name" value="G_glu_transpept"/>
    <property type="match status" value="1"/>
</dbReference>
<evidence type="ECO:0000313" key="1">
    <source>
        <dbReference type="EMBL" id="ESR27387.1"/>
    </source>
</evidence>
<keyword evidence="1" id="KW-0012">Acyltransferase</keyword>
<dbReference type="EMBL" id="AWXZ01000005">
    <property type="protein sequence ID" value="ESR27387.1"/>
    <property type="molecule type" value="Genomic_DNA"/>
</dbReference>
<dbReference type="PANTHER" id="PTHR43881:SF1">
    <property type="entry name" value="GAMMA-GLUTAMYLTRANSPEPTIDASE (AFU_ORTHOLOGUE AFUA_4G13580)"/>
    <property type="match status" value="1"/>
</dbReference>
<dbReference type="STRING" id="631454.N177_0081"/>
<dbReference type="Proteomes" id="UP000017819">
    <property type="component" value="Unassembled WGS sequence"/>
</dbReference>
<accession>V4R643</accession>
<dbReference type="EC" id="2.3.2.2" evidence="1"/>
<dbReference type="SUPFAM" id="SSF56235">
    <property type="entry name" value="N-terminal nucleophile aminohydrolases (Ntn hydrolases)"/>
    <property type="match status" value="1"/>
</dbReference>
<dbReference type="InterPro" id="IPR052896">
    <property type="entry name" value="GGT-like_enzyme"/>
</dbReference>
<dbReference type="PATRIC" id="fig|631454.5.peg.80"/>
<dbReference type="InterPro" id="IPR043138">
    <property type="entry name" value="GGT_lsub"/>
</dbReference>
<comment type="caution">
    <text evidence="1">The sequence shown here is derived from an EMBL/GenBank/DDBJ whole genome shotgun (WGS) entry which is preliminary data.</text>
</comment>